<proteinExistence type="predicted"/>
<accession>A0A5V6NL40</accession>
<evidence type="ECO:0000256" key="4">
    <source>
        <dbReference type="SAM" id="Phobius"/>
    </source>
</evidence>
<gene>
    <name evidence="6" type="ORF">DLM27_25215</name>
</gene>
<evidence type="ECO:0000256" key="1">
    <source>
        <dbReference type="ARBA" id="ARBA00022612"/>
    </source>
</evidence>
<reference evidence="6" key="1">
    <citation type="submission" date="2018-05" db="EMBL/GenBank/DDBJ databases">
        <authorList>
            <person name="Ashton P.M."/>
            <person name="Dallman T."/>
            <person name="Nair S."/>
            <person name="De Pinna E."/>
            <person name="Peters T."/>
            <person name="Grant K."/>
        </authorList>
    </citation>
    <scope>NUCLEOTIDE SEQUENCE [LARGE SCALE GENOMIC DNA]</scope>
    <source>
        <strain evidence="6">127535</strain>
    </source>
</reference>
<keyword evidence="4" id="KW-0472">Membrane</keyword>
<feature type="transmembrane region" description="Helical" evidence="4">
    <location>
        <begin position="600"/>
        <end position="622"/>
    </location>
</feature>
<evidence type="ECO:0000256" key="3">
    <source>
        <dbReference type="SAM" id="MobiDB-lite"/>
    </source>
</evidence>
<dbReference type="InterPro" id="IPR010090">
    <property type="entry name" value="Phage_tape_meas"/>
</dbReference>
<feature type="compositionally biased region" description="Polar residues" evidence="3">
    <location>
        <begin position="68"/>
        <end position="83"/>
    </location>
</feature>
<keyword evidence="4" id="KW-1133">Transmembrane helix</keyword>
<feature type="domain" description="Phage tail tape measure protein" evidence="5">
    <location>
        <begin position="228"/>
        <end position="427"/>
    </location>
</feature>
<feature type="coiled-coil region" evidence="2">
    <location>
        <begin position="86"/>
        <end position="120"/>
    </location>
</feature>
<keyword evidence="1" id="KW-1188">Viral release from host cell</keyword>
<dbReference type="EMBL" id="AAHDIV010000056">
    <property type="protein sequence ID" value="EBU8136910.1"/>
    <property type="molecule type" value="Genomic_DNA"/>
</dbReference>
<sequence length="919" mass="97539">MKNLDIRVSFSAIDKLTRPVETARQSVGGLADSLKKTQTDIKTLGTQSRAFSRLRENFTRTTEKIQKTQRTLNGLRQSQQAGNAMTDKQREHIAQLAAKLDRLNEVRTREKEKLREATREMVRHGITLSGSDRTIQSAIRRTEQYTHTLDAERQMLARVTKARAQYDRMQQVAGRLRGGGAVALGAATAAGYGAGQFLAPAVSFDREVSRVGALTRLDKSDPQFAALREQAKKLGAETQFTSRDAASGQAFLAMAGFTPQAIQAALPGVLNMALAGGMDLGESADIGSNILSQFHLDPGEMDRVSDVLTAAFTRTNTDLVNIGEAMKYAGTGMAGLGVSVEQTTAMIGVMANVGLRGSIAGTGLQATFSRLAAPTGKAVSALKELGVSVADATGKMRPAEVVLADIYKSVKKYGDVDQLSFFKDIAGEEAAKSFQALVQSAGSGELQKLLAELKSSRGETAAVAKKMADNLDGDLKNLDSAWEGFRIQIEELVDGALRGLVQGISNIVGAMTAWARENPELTKALLTVGGSALALTAISGGLSLAVGLLLGPVAKLRLGFELLTGTRGLGRAIPLFTQLRAVWGVITGAVSVLGGALSLLLSPVGLIGAAFVAAGALIWHYWEPIKAFFTGFFSGVWEALTPLRDAFSALSPVFDSIGNGIKSVRDWFTRLLEPATTSKEALEKCTSAGKTFGKVVGNFIQTLVLGPMTLLLDSLGWVLEKLGLIPDGIERARQKAEELKRNELLDAKVSLLAGDLAKVAPKKADTGITRPPGTGKPLMPDQGTLRRLGNIADNTKAIADNTKRIGPGDIVFKNLPRALAVRGAWQESRLAGSRVTVAPQLAPVVAAASRPVVEAIRRPVGGNGGRTAAAAGFDGEIHVHLHNVVTQNPRELARMVGEAVKAEMNKLARTGRASFLDSD</sequence>
<dbReference type="NCBIfam" id="TIGR01760">
    <property type="entry name" value="tape_meas_TP901"/>
    <property type="match status" value="1"/>
</dbReference>
<feature type="region of interest" description="Disordered" evidence="3">
    <location>
        <begin position="67"/>
        <end position="86"/>
    </location>
</feature>
<organism evidence="6">
    <name type="scientific">Salmonella enterica subsp. enterica serovar Poona</name>
    <dbReference type="NCBI Taxonomy" id="436295"/>
    <lineage>
        <taxon>Bacteria</taxon>
        <taxon>Pseudomonadati</taxon>
        <taxon>Pseudomonadota</taxon>
        <taxon>Gammaproteobacteria</taxon>
        <taxon>Enterobacterales</taxon>
        <taxon>Enterobacteriaceae</taxon>
        <taxon>Salmonella</taxon>
    </lineage>
</organism>
<evidence type="ECO:0000313" key="6">
    <source>
        <dbReference type="EMBL" id="EBU8136910.1"/>
    </source>
</evidence>
<dbReference type="Gene3D" id="1.10.287.1490">
    <property type="match status" value="1"/>
</dbReference>
<evidence type="ECO:0000259" key="5">
    <source>
        <dbReference type="Pfam" id="PF10145"/>
    </source>
</evidence>
<feature type="transmembrane region" description="Helical" evidence="4">
    <location>
        <begin position="572"/>
        <end position="594"/>
    </location>
</feature>
<dbReference type="Proteomes" id="UP000839895">
    <property type="component" value="Unassembled WGS sequence"/>
</dbReference>
<dbReference type="PANTHER" id="PTHR37813">
    <property type="entry name" value="FELS-2 PROPHAGE PROTEIN"/>
    <property type="match status" value="1"/>
</dbReference>
<protein>
    <submittedName>
        <fullName evidence="6">Phage tail tape measure protein</fullName>
    </submittedName>
</protein>
<keyword evidence="4" id="KW-0812">Transmembrane</keyword>
<evidence type="ECO:0000256" key="2">
    <source>
        <dbReference type="SAM" id="Coils"/>
    </source>
</evidence>
<dbReference type="PANTHER" id="PTHR37813:SF1">
    <property type="entry name" value="FELS-2 PROPHAGE PROTEIN"/>
    <property type="match status" value="1"/>
</dbReference>
<dbReference type="Pfam" id="PF10145">
    <property type="entry name" value="PhageMin_Tail"/>
    <property type="match status" value="1"/>
</dbReference>
<comment type="caution">
    <text evidence="6">The sequence shown here is derived from an EMBL/GenBank/DDBJ whole genome shotgun (WGS) entry which is preliminary data.</text>
</comment>
<dbReference type="AlphaFoldDB" id="A0A5V6NL40"/>
<name>A0A5V6NL40_SALET</name>
<keyword evidence="2" id="KW-0175">Coiled coil</keyword>